<gene>
    <name evidence="1" type="ORF">Pla52n_02240</name>
</gene>
<keyword evidence="2" id="KW-1185">Reference proteome</keyword>
<proteinExistence type="predicted"/>
<reference evidence="1 2" key="1">
    <citation type="submission" date="2019-02" db="EMBL/GenBank/DDBJ databases">
        <title>Deep-cultivation of Planctomycetes and their phenomic and genomic characterization uncovers novel biology.</title>
        <authorList>
            <person name="Wiegand S."/>
            <person name="Jogler M."/>
            <person name="Boedeker C."/>
            <person name="Pinto D."/>
            <person name="Vollmers J."/>
            <person name="Rivas-Marin E."/>
            <person name="Kohn T."/>
            <person name="Peeters S.H."/>
            <person name="Heuer A."/>
            <person name="Rast P."/>
            <person name="Oberbeckmann S."/>
            <person name="Bunk B."/>
            <person name="Jeske O."/>
            <person name="Meyerdierks A."/>
            <person name="Storesund J.E."/>
            <person name="Kallscheuer N."/>
            <person name="Luecker S."/>
            <person name="Lage O.M."/>
            <person name="Pohl T."/>
            <person name="Merkel B.J."/>
            <person name="Hornburger P."/>
            <person name="Mueller R.-W."/>
            <person name="Bruemmer F."/>
            <person name="Labrenz M."/>
            <person name="Spormann A.M."/>
            <person name="Op Den Camp H."/>
            <person name="Overmann J."/>
            <person name="Amann R."/>
            <person name="Jetten M.S.M."/>
            <person name="Mascher T."/>
            <person name="Medema M.H."/>
            <person name="Devos D.P."/>
            <person name="Kaster A.-K."/>
            <person name="Ovreas L."/>
            <person name="Rohde M."/>
            <person name="Galperin M.Y."/>
            <person name="Jogler C."/>
        </authorList>
    </citation>
    <scope>NUCLEOTIDE SEQUENCE [LARGE SCALE GENOMIC DNA]</scope>
    <source>
        <strain evidence="1 2">Pla52n</strain>
    </source>
</reference>
<protein>
    <submittedName>
        <fullName evidence="1">Uncharacterized protein</fullName>
    </submittedName>
</protein>
<evidence type="ECO:0000313" key="2">
    <source>
        <dbReference type="Proteomes" id="UP000320176"/>
    </source>
</evidence>
<organism evidence="1 2">
    <name type="scientific">Stieleria varia</name>
    <dbReference type="NCBI Taxonomy" id="2528005"/>
    <lineage>
        <taxon>Bacteria</taxon>
        <taxon>Pseudomonadati</taxon>
        <taxon>Planctomycetota</taxon>
        <taxon>Planctomycetia</taxon>
        <taxon>Pirellulales</taxon>
        <taxon>Pirellulaceae</taxon>
        <taxon>Stieleria</taxon>
    </lineage>
</organism>
<dbReference type="EMBL" id="SJPN01000001">
    <property type="protein sequence ID" value="TWU07651.1"/>
    <property type="molecule type" value="Genomic_DNA"/>
</dbReference>
<name>A0A5C6B882_9BACT</name>
<dbReference type="OrthoDB" id="276986at2"/>
<sequence length="175" mass="19343">MLPKPLLAVLLAVLISAALWRAKQNRFAEMPDQGLQRPDVLQHLAGDPLQRPSQWQRVDLLRYDATAPVVISVGADQQPGQKGINDDWRTGDTEIDNRKEIGATFSDDVCLGPLDDGYERALSDPRSLVVSYGTYTLDSNALPASPETDRYLIHGRSEQGKPWNQLVVLDSHAAD</sequence>
<accession>A0A5C6B882</accession>
<dbReference type="Proteomes" id="UP000320176">
    <property type="component" value="Unassembled WGS sequence"/>
</dbReference>
<comment type="caution">
    <text evidence="1">The sequence shown here is derived from an EMBL/GenBank/DDBJ whole genome shotgun (WGS) entry which is preliminary data.</text>
</comment>
<evidence type="ECO:0000313" key="1">
    <source>
        <dbReference type="EMBL" id="TWU07651.1"/>
    </source>
</evidence>
<dbReference type="RefSeq" id="WP_146517844.1">
    <property type="nucleotide sequence ID" value="NZ_CP151726.1"/>
</dbReference>
<dbReference type="AlphaFoldDB" id="A0A5C6B882"/>